<dbReference type="OrthoDB" id="9808017at2"/>
<protein>
    <submittedName>
        <fullName evidence="2">Lineage-specific thermal regulator protein</fullName>
    </submittedName>
</protein>
<organism evidence="2 3">
    <name type="scientific">Acetatifactor muris</name>
    <dbReference type="NCBI Taxonomy" id="879566"/>
    <lineage>
        <taxon>Bacteria</taxon>
        <taxon>Bacillati</taxon>
        <taxon>Bacillota</taxon>
        <taxon>Clostridia</taxon>
        <taxon>Lachnospirales</taxon>
        <taxon>Lachnospiraceae</taxon>
        <taxon>Acetatifactor</taxon>
    </lineage>
</organism>
<dbReference type="AlphaFoldDB" id="A0A2K4ZL15"/>
<dbReference type="Proteomes" id="UP000236311">
    <property type="component" value="Unassembled WGS sequence"/>
</dbReference>
<evidence type="ECO:0000259" key="1">
    <source>
        <dbReference type="Pfam" id="PF03551"/>
    </source>
</evidence>
<dbReference type="InterPro" id="IPR052509">
    <property type="entry name" value="Metal_resp_DNA-bind_regulator"/>
</dbReference>
<accession>A0A2K4ZL15</accession>
<proteinExistence type="predicted"/>
<name>A0A2K4ZL15_9FIRM</name>
<dbReference type="PANTHER" id="PTHR33169">
    <property type="entry name" value="PADR-FAMILY TRANSCRIPTIONAL REGULATOR"/>
    <property type="match status" value="1"/>
</dbReference>
<dbReference type="Gene3D" id="1.10.10.10">
    <property type="entry name" value="Winged helix-like DNA-binding domain superfamily/Winged helix DNA-binding domain"/>
    <property type="match status" value="1"/>
</dbReference>
<feature type="domain" description="Transcription regulator PadR N-terminal" evidence="1">
    <location>
        <begin position="16"/>
        <end position="89"/>
    </location>
</feature>
<dbReference type="InterPro" id="IPR005149">
    <property type="entry name" value="Tscrpt_reg_PadR_N"/>
</dbReference>
<gene>
    <name evidence="2" type="ORF">AMURIS_03912</name>
</gene>
<dbReference type="InterPro" id="IPR036390">
    <property type="entry name" value="WH_DNA-bd_sf"/>
</dbReference>
<dbReference type="SUPFAM" id="SSF46785">
    <property type="entry name" value="Winged helix' DNA-binding domain"/>
    <property type="match status" value="1"/>
</dbReference>
<reference evidence="2 3" key="1">
    <citation type="submission" date="2018-01" db="EMBL/GenBank/DDBJ databases">
        <authorList>
            <person name="Gaut B.S."/>
            <person name="Morton B.R."/>
            <person name="Clegg M.T."/>
            <person name="Duvall M.R."/>
        </authorList>
    </citation>
    <scope>NUCLEOTIDE SEQUENCE [LARGE SCALE GENOMIC DNA]</scope>
    <source>
        <strain evidence="2">GP69</strain>
    </source>
</reference>
<keyword evidence="3" id="KW-1185">Reference proteome</keyword>
<evidence type="ECO:0000313" key="2">
    <source>
        <dbReference type="EMBL" id="SOY31177.1"/>
    </source>
</evidence>
<sequence>MSITSDILRGHTEAIILAHLLEQDSYGYQINKDIMKKTDNRCELKEATLYSAFRRLEQAGYIRTYWGDETVGARRRYYSITEEGRRAYQSYKRDWEEAKETIDQLLK</sequence>
<dbReference type="RefSeq" id="WP_103241201.1">
    <property type="nucleotide sequence ID" value="NZ_CANRXC010000018.1"/>
</dbReference>
<evidence type="ECO:0000313" key="3">
    <source>
        <dbReference type="Proteomes" id="UP000236311"/>
    </source>
</evidence>
<dbReference type="PANTHER" id="PTHR33169:SF14">
    <property type="entry name" value="TRANSCRIPTIONAL REGULATOR RV3488"/>
    <property type="match status" value="1"/>
</dbReference>
<dbReference type="Pfam" id="PF03551">
    <property type="entry name" value="PadR"/>
    <property type="match status" value="1"/>
</dbReference>
<dbReference type="EMBL" id="OFSM01000022">
    <property type="protein sequence ID" value="SOY31177.1"/>
    <property type="molecule type" value="Genomic_DNA"/>
</dbReference>
<dbReference type="InterPro" id="IPR036388">
    <property type="entry name" value="WH-like_DNA-bd_sf"/>
</dbReference>